<dbReference type="GeneID" id="118478604"/>
<protein>
    <submittedName>
        <fullName evidence="8">ATP-binding cassette sub-family A member 3-like</fullName>
    </submittedName>
</protein>
<accession>A0ABM1W170</accession>
<feature type="transmembrane region" description="Helical" evidence="5">
    <location>
        <begin position="23"/>
        <end position="42"/>
    </location>
</feature>
<name>A0ABM1W170_APLCA</name>
<dbReference type="RefSeq" id="XP_035828413.1">
    <property type="nucleotide sequence ID" value="XM_035972520.1"/>
</dbReference>
<feature type="domain" description="ABC-2 type transporter transmembrane" evidence="6">
    <location>
        <begin position="243"/>
        <end position="316"/>
    </location>
</feature>
<evidence type="ECO:0000256" key="5">
    <source>
        <dbReference type="SAM" id="Phobius"/>
    </source>
</evidence>
<comment type="subcellular location">
    <subcellularLocation>
        <location evidence="1">Membrane</location>
        <topology evidence="1">Multi-pass membrane protein</topology>
    </subcellularLocation>
</comment>
<keyword evidence="4 5" id="KW-0472">Membrane</keyword>
<dbReference type="InterPro" id="IPR026082">
    <property type="entry name" value="ABCA"/>
</dbReference>
<feature type="transmembrane region" description="Helical" evidence="5">
    <location>
        <begin position="247"/>
        <end position="267"/>
    </location>
</feature>
<evidence type="ECO:0000256" key="2">
    <source>
        <dbReference type="ARBA" id="ARBA00022692"/>
    </source>
</evidence>
<evidence type="ECO:0000313" key="8">
    <source>
        <dbReference type="RefSeq" id="XP_035828413.1"/>
    </source>
</evidence>
<proteinExistence type="predicted"/>
<feature type="transmembrane region" description="Helical" evidence="5">
    <location>
        <begin position="288"/>
        <end position="310"/>
    </location>
</feature>
<evidence type="ECO:0000256" key="1">
    <source>
        <dbReference type="ARBA" id="ARBA00004141"/>
    </source>
</evidence>
<dbReference type="Proteomes" id="UP000694888">
    <property type="component" value="Unplaced"/>
</dbReference>
<keyword evidence="3 5" id="KW-1133">Transmembrane helix</keyword>
<evidence type="ECO:0000256" key="4">
    <source>
        <dbReference type="ARBA" id="ARBA00023136"/>
    </source>
</evidence>
<keyword evidence="2 5" id="KW-0812">Transmembrane</keyword>
<organism evidence="7 8">
    <name type="scientific">Aplysia californica</name>
    <name type="common">California sea hare</name>
    <dbReference type="NCBI Taxonomy" id="6500"/>
    <lineage>
        <taxon>Eukaryota</taxon>
        <taxon>Metazoa</taxon>
        <taxon>Spiralia</taxon>
        <taxon>Lophotrochozoa</taxon>
        <taxon>Mollusca</taxon>
        <taxon>Gastropoda</taxon>
        <taxon>Heterobranchia</taxon>
        <taxon>Euthyneura</taxon>
        <taxon>Tectipleura</taxon>
        <taxon>Aplysiida</taxon>
        <taxon>Aplysioidea</taxon>
        <taxon>Aplysiidae</taxon>
        <taxon>Aplysia</taxon>
    </lineage>
</organism>
<dbReference type="Pfam" id="PF12698">
    <property type="entry name" value="ABC2_membrane_3"/>
    <property type="match status" value="1"/>
</dbReference>
<reference evidence="8" key="1">
    <citation type="submission" date="2025-08" db="UniProtKB">
        <authorList>
            <consortium name="RefSeq"/>
        </authorList>
    </citation>
    <scope>IDENTIFICATION</scope>
</reference>
<sequence length="338" mass="40122">MKLPAQVKLILWKNFVHYKRRKWMTLVEILLPSLFAMMFVVVRELVDKTEIDYDTFYKPNNTVLEYKPISFNLSDDWIFGYVPSSPIGEEIVNRTLEGFRRKAPWAENATWSVRGFETDQQLLDFYRLNIAHMPMCFKFHDVGPTSTRLGKTASYAIRPTTMREDKWQTDETYPLLRRLRPEVNDLTEDDRPHYRDRAVLFFIRLVDEAIISHWGGKPYEDWTISTHRMPYPPYVDDEMTVVIQQQLALYLVMSFILTVVQFTKSIVYEKEKRLKESMKLMGLKSSSLWISWFLTSMLFQIMAILIYSAIMKTVTINPIFFLQTVTINPNYITIYRHN</sequence>
<evidence type="ECO:0000259" key="6">
    <source>
        <dbReference type="Pfam" id="PF12698"/>
    </source>
</evidence>
<evidence type="ECO:0000256" key="3">
    <source>
        <dbReference type="ARBA" id="ARBA00022989"/>
    </source>
</evidence>
<dbReference type="PANTHER" id="PTHR19229">
    <property type="entry name" value="ATP-BINDING CASSETTE TRANSPORTER SUBFAMILY A ABCA"/>
    <property type="match status" value="1"/>
</dbReference>
<dbReference type="PANTHER" id="PTHR19229:SF250">
    <property type="entry name" value="ABC TRANSPORTER DOMAIN-CONTAINING PROTEIN-RELATED"/>
    <property type="match status" value="1"/>
</dbReference>
<keyword evidence="7" id="KW-1185">Reference proteome</keyword>
<dbReference type="InterPro" id="IPR013525">
    <property type="entry name" value="ABC2_TM"/>
</dbReference>
<gene>
    <name evidence="8" type="primary">LOC118478604</name>
</gene>
<evidence type="ECO:0000313" key="7">
    <source>
        <dbReference type="Proteomes" id="UP000694888"/>
    </source>
</evidence>